<dbReference type="PANTHER" id="PTHR22576">
    <property type="entry name" value="MUCOSA ASSOCIATED LYMPHOID TISSUE LYMPHOMA TRANSLOCATION PROTEIN 1/PARACASPASE"/>
    <property type="match status" value="1"/>
</dbReference>
<evidence type="ECO:0000259" key="3">
    <source>
        <dbReference type="PROSITE" id="PS50208"/>
    </source>
</evidence>
<evidence type="ECO:0000256" key="2">
    <source>
        <dbReference type="SAM" id="SignalP"/>
    </source>
</evidence>
<accession>A0A062U0H1</accession>
<dbReference type="GO" id="GO:0006508">
    <property type="term" value="P:proteolysis"/>
    <property type="evidence" value="ECO:0007669"/>
    <property type="project" value="InterPro"/>
</dbReference>
<comment type="caution">
    <text evidence="4">The sequence shown here is derived from an EMBL/GenBank/DDBJ whole genome shotgun (WGS) entry which is preliminary data.</text>
</comment>
<accession>A0A328K3T2</accession>
<dbReference type="eggNOG" id="COG4249">
    <property type="taxonomic scope" value="Bacteria"/>
</dbReference>
<feature type="domain" description="Caspase family p20" evidence="3">
    <location>
        <begin position="33"/>
        <end position="113"/>
    </location>
</feature>
<feature type="domain" description="Caspase family p20" evidence="3">
    <location>
        <begin position="369"/>
        <end position="506"/>
    </location>
</feature>
<dbReference type="InterPro" id="IPR052039">
    <property type="entry name" value="Caspase-related_regulators"/>
</dbReference>
<sequence>MGRTLQILRCWAVSLAGALLLLAGSAFAEDDAPEKLALLIANSAYLDDYVGTLPGVPHDREKMEAALKEIGFHVTVLADGTQTQMQAAFADFRQRLADAPETSTGFIYYTGHGIGSGAGQDYFIPIDLDITQISRGQSMTSQSVSVEDALAQMVFDGPRQLVLAFDTNRAYIGQRSKGIGQRDNPKELRQPEIYQLWATRIGDYAYETPEGSYFSQALADALREPGLTVTEIFARVQSETIKASEGQQFPEAIISTSRSLILFEGEGEKDTGSAAAPTKSVPLVQSSASGGPRAESMSQDLALELAVWQSAVSLNSIEAMSDFIEKFPDSVLVDQARLRLKALSLRAPAGAKPQAGLEHFMPTRKMDGPARIALLIGNRNYAPNLTDLTNPHNDVQLIKDHLIDAGFEVFLYRDADANEMGLSLSSLATRLSKEPQEMPPTVFFYYSGHGFSPDPNGPNYLAPVGMKLTSETDLIRALSIEKVIEYVQAFEPSFAFYVLDACRNDPGLPAGDGTKSVSASKGLSRVDWVGGALVAYATAPGETAFDAPEENVGPYARALADALSQPGMDATDVFKTAQRTVYFESRKTQTPWISDGLMQDFYFHPAEDSAQSSASN</sequence>
<feature type="signal peptide" evidence="2">
    <location>
        <begin position="1"/>
        <end position="28"/>
    </location>
</feature>
<name>A0A062U0H1_9PROT</name>
<dbReference type="InterPro" id="IPR029030">
    <property type="entry name" value="Caspase-like_dom_sf"/>
</dbReference>
<feature type="region of interest" description="Disordered" evidence="1">
    <location>
        <begin position="268"/>
        <end position="295"/>
    </location>
</feature>
<dbReference type="InterPro" id="IPR011600">
    <property type="entry name" value="Pept_C14_caspase"/>
</dbReference>
<dbReference type="Gene3D" id="3.40.50.1460">
    <property type="match status" value="2"/>
</dbReference>
<dbReference type="STRING" id="1280941.HY2_10855"/>
<keyword evidence="5" id="KW-1185">Reference proteome</keyword>
<dbReference type="GO" id="GO:0004197">
    <property type="term" value="F:cysteine-type endopeptidase activity"/>
    <property type="evidence" value="ECO:0007669"/>
    <property type="project" value="InterPro"/>
</dbReference>
<feature type="chain" id="PRO_5043904382" description="Caspase family p20 domain-containing protein" evidence="2">
    <location>
        <begin position="29"/>
        <end position="616"/>
    </location>
</feature>
<evidence type="ECO:0000313" key="5">
    <source>
        <dbReference type="Proteomes" id="UP000249123"/>
    </source>
</evidence>
<dbReference type="Pfam" id="PF00656">
    <property type="entry name" value="Peptidase_C14"/>
    <property type="match status" value="2"/>
</dbReference>
<dbReference type="EMBL" id="AWFB01000078">
    <property type="protein sequence ID" value="RAN30585.1"/>
    <property type="molecule type" value="Genomic_DNA"/>
</dbReference>
<dbReference type="Proteomes" id="UP000249123">
    <property type="component" value="Unassembled WGS sequence"/>
</dbReference>
<dbReference type="RefSeq" id="WP_034825297.1">
    <property type="nucleotide sequence ID" value="NZ_AWFA01000011.1"/>
</dbReference>
<dbReference type="PROSITE" id="PS50208">
    <property type="entry name" value="CASPASE_P20"/>
    <property type="match status" value="2"/>
</dbReference>
<protein>
    <recommendedName>
        <fullName evidence="3">Caspase family p20 domain-containing protein</fullName>
    </recommendedName>
</protein>
<dbReference type="PANTHER" id="PTHR22576:SF37">
    <property type="entry name" value="MUCOSA-ASSOCIATED LYMPHOID TISSUE LYMPHOMA TRANSLOCATION PROTEIN 1"/>
    <property type="match status" value="1"/>
</dbReference>
<organism evidence="4 5">
    <name type="scientific">Hyphomonas pacifica</name>
    <dbReference type="NCBI Taxonomy" id="1280941"/>
    <lineage>
        <taxon>Bacteria</taxon>
        <taxon>Pseudomonadati</taxon>
        <taxon>Pseudomonadota</taxon>
        <taxon>Alphaproteobacteria</taxon>
        <taxon>Hyphomonadales</taxon>
        <taxon>Hyphomonadaceae</taxon>
        <taxon>Hyphomonas</taxon>
    </lineage>
</organism>
<gene>
    <name evidence="4" type="ORF">HY3_05405</name>
</gene>
<evidence type="ECO:0000313" key="4">
    <source>
        <dbReference type="EMBL" id="RAN30585.1"/>
    </source>
</evidence>
<dbReference type="SUPFAM" id="SSF52129">
    <property type="entry name" value="Caspase-like"/>
    <property type="match status" value="2"/>
</dbReference>
<reference evidence="4 5" key="1">
    <citation type="submission" date="2013-04" db="EMBL/GenBank/DDBJ databases">
        <title>Hyphomonas sp. T24B3 Genome Sequencing.</title>
        <authorList>
            <person name="Lai Q."/>
            <person name="Shao Z."/>
        </authorList>
    </citation>
    <scope>NUCLEOTIDE SEQUENCE [LARGE SCALE GENOMIC DNA]</scope>
    <source>
        <strain evidence="4 5">T24B3</strain>
    </source>
</reference>
<dbReference type="AlphaFoldDB" id="A0A062U0H1"/>
<keyword evidence="2" id="KW-0732">Signal</keyword>
<evidence type="ECO:0000256" key="1">
    <source>
        <dbReference type="SAM" id="MobiDB-lite"/>
    </source>
</evidence>
<proteinExistence type="predicted"/>
<dbReference type="InterPro" id="IPR001309">
    <property type="entry name" value="Pept_C14_p20"/>
</dbReference>